<comment type="caution">
    <text evidence="1">The sequence shown here is derived from an EMBL/GenBank/DDBJ whole genome shotgun (WGS) entry which is preliminary data.</text>
</comment>
<proteinExistence type="predicted"/>
<organism evidence="1 2">
    <name type="scientific">Coniosporium tulheliwenetii</name>
    <dbReference type="NCBI Taxonomy" id="3383036"/>
    <lineage>
        <taxon>Eukaryota</taxon>
        <taxon>Fungi</taxon>
        <taxon>Dikarya</taxon>
        <taxon>Ascomycota</taxon>
        <taxon>Pezizomycotina</taxon>
        <taxon>Dothideomycetes</taxon>
        <taxon>Dothideomycetes incertae sedis</taxon>
        <taxon>Coniosporium</taxon>
    </lineage>
</organism>
<protein>
    <submittedName>
        <fullName evidence="1">Uncharacterized protein</fullName>
    </submittedName>
</protein>
<evidence type="ECO:0000313" key="2">
    <source>
        <dbReference type="Proteomes" id="UP001172680"/>
    </source>
</evidence>
<evidence type="ECO:0000313" key="1">
    <source>
        <dbReference type="EMBL" id="KAJ9644457.1"/>
    </source>
</evidence>
<dbReference type="Proteomes" id="UP001172680">
    <property type="component" value="Unassembled WGS sequence"/>
</dbReference>
<keyword evidence="2" id="KW-1185">Reference proteome</keyword>
<reference evidence="1" key="1">
    <citation type="submission" date="2022-10" db="EMBL/GenBank/DDBJ databases">
        <title>Culturing micro-colonial fungi from biological soil crusts in the Mojave desert and describing Neophaeococcomyces mojavensis, and introducing the new genera and species Taxawa tesnikishii.</title>
        <authorList>
            <person name="Kurbessoian T."/>
            <person name="Stajich J.E."/>
        </authorList>
    </citation>
    <scope>NUCLEOTIDE SEQUENCE</scope>
    <source>
        <strain evidence="1">JES_115</strain>
    </source>
</reference>
<accession>A0ACC2Z9Q4</accession>
<dbReference type="EMBL" id="JAPDRP010000009">
    <property type="protein sequence ID" value="KAJ9644457.1"/>
    <property type="molecule type" value="Genomic_DNA"/>
</dbReference>
<name>A0ACC2Z9Q4_9PEZI</name>
<sequence>MAVQPAAWEAQSSEPIGKSQDVCQQLIHQIPELGLGCDNELLSNAAITSGAVTSAVEHYDPLKGDIIAYGKAADIDNGRGKGKIQIAAVAGGAAGEALRLIQVRRKRQGWDQDYSIALEVPDLESGDTGWWAGGSAAIQQVCFSHSNDDKSNFLAVRTLRATHIFRPQYYRDLVPPTARHGTHVHCPASRVYANPILSLPVHATGVSHADVGFNPWYQQQFAIVDRDGKWSVYDIEGSRRTSSYKAVPFRSGALLSDLKLQGGDSSGAAREDGWMRVLFTDVNHVTVCSRRQFGIFDLRGESVRLKSPGFSMERSPGWFLDVRRDPVNDGHVVVLTSTHLFLVCLDGVSMGNDSSQSTSKARIVLSWRHFRDAEDITMQLSVFADDEDTLVLLYSRLNSIVTCFRFLVPPDQPSLPCSSSDPTSIQLPLGFTPEQSPPRTLLNLSLRSLDYREDLHAHLRRSGPGHGYRDDEIQFYCLILLYSDLSVSECFLYAQSGKDAVNAQSRHLHPVEAPSWTRQYQMKSTTKVSDDDFIVHDSAEADLDRRKAPRYSRLFPKRLSRPKLGSEEWLQWITVDEGSCDLVEEQLQRGEEKVQETFDSVLDTIRTRMIVADEEPEPPRGTLLEVAGVSPRTGEVDTASEALEEVKNTFATSRLPEESGRIITQLASPEMMGLDVSFSRSLDTDLQQPSEDDGRVRLALSNVYGRMLEQWLSPLPSNVPARHRFESARTAKDIAAELCLASARADLYEHPPAAEPDSLPQESETASQLGGPSSFPRLATALPTPEATPSLRSASFSTSTLSSLQDPSQAYLGQYMHIAQPLPLPTGVSSRLQAHWTLSADPNTYDYTATNIALQDAAESEGEGLSAKQRARLKRRAEKHLQRQRRETARAASSSQPIPSLRTMSSPGPPALGPGVGSSQMVSSQMPMASQVVPGAFGGRPAKRKKARQAGF</sequence>
<gene>
    <name evidence="1" type="ORF">H2199_003420</name>
</gene>